<feature type="domain" description="Teneurin-like YD-shell" evidence="4">
    <location>
        <begin position="426"/>
        <end position="617"/>
    </location>
</feature>
<evidence type="ECO:0000313" key="5">
    <source>
        <dbReference type="EMBL" id="MDN4598904.1"/>
    </source>
</evidence>
<protein>
    <submittedName>
        <fullName evidence="5">RHS repeat-associated core domain-containing protein</fullName>
    </submittedName>
</protein>
<evidence type="ECO:0000256" key="2">
    <source>
        <dbReference type="SAM" id="MobiDB-lite"/>
    </source>
</evidence>
<dbReference type="Gene3D" id="2.180.10.10">
    <property type="entry name" value="RHS repeat-associated core"/>
    <property type="match status" value="4"/>
</dbReference>
<keyword evidence="1" id="KW-0677">Repeat</keyword>
<dbReference type="Pfam" id="PF20148">
    <property type="entry name" value="DUF6531"/>
    <property type="match status" value="1"/>
</dbReference>
<feature type="domain" description="Teneurin-like YD-shell" evidence="4">
    <location>
        <begin position="1071"/>
        <end position="1172"/>
    </location>
</feature>
<dbReference type="Gene3D" id="3.40.630.40">
    <property type="entry name" value="Zn-dependent exopeptidases"/>
    <property type="match status" value="1"/>
</dbReference>
<dbReference type="InterPro" id="IPR006530">
    <property type="entry name" value="YD"/>
</dbReference>
<name>A0ABT8J3Q9_9MICO</name>
<dbReference type="PANTHER" id="PTHR32305:SF15">
    <property type="entry name" value="PROTEIN RHSA-RELATED"/>
    <property type="match status" value="1"/>
</dbReference>
<dbReference type="InterPro" id="IPR045351">
    <property type="entry name" value="DUF6531"/>
</dbReference>
<evidence type="ECO:0000259" key="4">
    <source>
        <dbReference type="Pfam" id="PF25023"/>
    </source>
</evidence>
<dbReference type="SUPFAM" id="SSF69304">
    <property type="entry name" value="Tricorn protease N-terminal domain"/>
    <property type="match status" value="1"/>
</dbReference>
<evidence type="ECO:0000313" key="6">
    <source>
        <dbReference type="Proteomes" id="UP001174210"/>
    </source>
</evidence>
<dbReference type="SUPFAM" id="SSF53187">
    <property type="entry name" value="Zn-dependent exopeptidases"/>
    <property type="match status" value="1"/>
</dbReference>
<feature type="domain" description="Teneurin-like YD-shell" evidence="4">
    <location>
        <begin position="1343"/>
        <end position="1620"/>
    </location>
</feature>
<feature type="region of interest" description="Disordered" evidence="2">
    <location>
        <begin position="1658"/>
        <end position="1684"/>
    </location>
</feature>
<gene>
    <name evidence="5" type="ORF">P5G59_17255</name>
</gene>
<dbReference type="InterPro" id="IPR050708">
    <property type="entry name" value="T6SS_VgrG/RHS"/>
</dbReference>
<feature type="region of interest" description="Disordered" evidence="2">
    <location>
        <begin position="931"/>
        <end position="951"/>
    </location>
</feature>
<comment type="caution">
    <text evidence="5">The sequence shown here is derived from an EMBL/GenBank/DDBJ whole genome shotgun (WGS) entry which is preliminary data.</text>
</comment>
<accession>A0ABT8J3Q9</accession>
<proteinExistence type="predicted"/>
<sequence length="1855" mass="194423">MLDPDNDEGIANTPAPRVSELGYNVQLAQRVRTLLQQDCQANVVLTREDPAVPFISRATRAGIAAAANPTLTLGIGFNTNQGTAWGAPSNGGSQVYSRGGAVDDAVSNSLVGVLPTYTTRPAKNLGNNGNFPGDEFAGLPNAFTHLEALFMDHNYDRPVIDNGMPSIANGVLTGLGVYLESQGFDCTDPVTGGWPSPPSQAEIARWRQLGHQNHQTYGGEPFSFSTGNLIEDEKLFTLPGAGGSATDITFTYNSQDGRLTRIGAGWSFGLGVRAQRFIDGSVMVVRGDGASFVFTGDGKGGYTTADAGVHQTLTEAGGGKLRLTDVSGESWLFDASNIDGIGNLIAHTDAAGHTTTLTYGAPNPDVNQFYPLTSITDSSGQTITVDSDAVGRVTGFTRPGGDHWSLGYDAAGNLTSITKPDGRSKSFTYDDKHQLLAATDATGALYLKNEYDAQGRVVKQWDVQGNLRRLDYSTPGQTTYTDNLGRKSVYSYDDQSRITKVQHPDGTTAVFGYDDDNNVTRSTDENGQKTAYTYDAAGNLLTQTAPDGVVTKYTYTPTGLVATKTDTGGKAGAERTWAYDYDAAGHVVAVHQPDGTTLANTFDSAGNLTATTQPSGARTTFGYDAAGHLTTATDANGHATTYAYDAAGRMASQTDPNGHTTRYSWDSGDRVVTVSNAAGGVFSYGWEPNDHLASLTDPLGGVTKYSWDAMFHLTDTTSPTGGVTKYDYTAEDALAKQTDPLGGTTSYATDDQDRTVKTVDPNGGEWTYTYDGVGNLTASTSPAGAKTTYTYDSNGQLTSQTDPTGGKSTYSYDSVGRLVKQTDPDGVATRYGYDLLDRVSRITDGLGKHTDLAYDIDGNLTSVTDRQGNVTTYAYDPAGQVVSQTTPLGETTRYGYDPDGNVITVTDPLGRTTGYAYDALEQLTARTDPAGNTTSYRYDADGRTTAVTDPNGHTTKYAYDAAGNNTSTTDPTGAVTAYRWDADGNQTSLVDASGHVTRYGHDPAGQLTTVTEEYKAGAKPGQDVNVVSTYGYDPDGNLTTVTDPNGHATKYTADRAGRTLSEVNPVGNTTTWAYTAAGRPAKTTTGTGATIGYGYNVRGDLTRQDQAGAAASYEYDAEQRLIAMTDPTGVSGFTYDKDGRLTTQIDQQGGHLTTAYDKAGQTTSMTLPTGQTLDYTYDTAGRVTSQASPWGSLSYGWDPAGNLTKLARSTGVTTTYGYDPDNRVTDVLHTTLAAAAAPATATPTPTPTPAAYVSGDAAAAQCETVAGYLSSRSASAAGSNGMCKHTAAYLGDRTLPAAANPVPDGGSLRFTYAYAPDGNLTDATRTITGGAYGSGSAPGVVRKTSKVYGYDNLDRLTSSVIDKKEKNTYAYDPAGNRTGWTRSGATDGDFTQTATYNNANQVTQTATDKSGRGVSAGVATYGYDGAGNRTSQSVAGVGASYAYNAVGQTSQVTRDGRTTSYGYDGLGRQASITDQTKYGTDTTRNVYNGGDLAQTASVSHGTSTLVSDAIGQLAEHVTATGSATWDLLDGLGSTVAGATGGSITQLASYDDWGTQVFETTGWSAPQSYTGQAGDPTQGLVHNSARSYDPATGSWTSPETWRGLLTQPKTLARYQYVSDNPATYLDPDGHLCARRGAGDGLPLGCGAPPVQAYNNVKMPPPAPPYVPKKKDTPKPKGPGTQTKVQERHADGADFVGPNLSLTANRQICGPGVAPTICAFINGNSEKIRAAQHEAWVNETKDLAQTFGNIAAGIDFVTLVFPALSPLTVPAAVIVNAGSVALSCGADWNTRNCLLGGFLFVSSLGLASAGSIKALPGLSGAMLRGAGSITGSGSDVGTLAGNFDDGVSRWWDQKVFG</sequence>
<dbReference type="EMBL" id="JAROCB010000005">
    <property type="protein sequence ID" value="MDN4598904.1"/>
    <property type="molecule type" value="Genomic_DNA"/>
</dbReference>
<dbReference type="InterPro" id="IPR031325">
    <property type="entry name" value="RHS_repeat"/>
</dbReference>
<evidence type="ECO:0000256" key="1">
    <source>
        <dbReference type="ARBA" id="ARBA00022737"/>
    </source>
</evidence>
<reference evidence="5" key="1">
    <citation type="submission" date="2023-03" db="EMBL/GenBank/DDBJ databases">
        <title>MT1 and MT2 Draft Genomes of Novel Species.</title>
        <authorList>
            <person name="Venkateswaran K."/>
        </authorList>
    </citation>
    <scope>NUCLEOTIDE SEQUENCE</scope>
    <source>
        <strain evidence="5">F6_8S_P_1A</strain>
    </source>
</reference>
<evidence type="ECO:0000259" key="3">
    <source>
        <dbReference type="Pfam" id="PF20148"/>
    </source>
</evidence>
<feature type="domain" description="DUF6531" evidence="3">
    <location>
        <begin position="219"/>
        <end position="294"/>
    </location>
</feature>
<dbReference type="Pfam" id="PF05593">
    <property type="entry name" value="RHS_repeat"/>
    <property type="match status" value="6"/>
</dbReference>
<dbReference type="RefSeq" id="WP_301220252.1">
    <property type="nucleotide sequence ID" value="NZ_JAROCB010000005.1"/>
</dbReference>
<feature type="domain" description="Teneurin-like YD-shell" evidence="4">
    <location>
        <begin position="703"/>
        <end position="863"/>
    </location>
</feature>
<dbReference type="PANTHER" id="PTHR32305">
    <property type="match status" value="1"/>
</dbReference>
<dbReference type="NCBIfam" id="TIGR01643">
    <property type="entry name" value="YD_repeat_2x"/>
    <property type="match status" value="23"/>
</dbReference>
<dbReference type="Pfam" id="PF25023">
    <property type="entry name" value="TEN_YD-shell"/>
    <property type="match status" value="4"/>
</dbReference>
<dbReference type="InterPro" id="IPR022385">
    <property type="entry name" value="Rhs_assc_core"/>
</dbReference>
<dbReference type="InterPro" id="IPR056823">
    <property type="entry name" value="TEN-like_YD-shell"/>
</dbReference>
<organism evidence="5 6">
    <name type="scientific">Leifsonia virtsii</name>
    <dbReference type="NCBI Taxonomy" id="3035915"/>
    <lineage>
        <taxon>Bacteria</taxon>
        <taxon>Bacillati</taxon>
        <taxon>Actinomycetota</taxon>
        <taxon>Actinomycetes</taxon>
        <taxon>Micrococcales</taxon>
        <taxon>Microbacteriaceae</taxon>
        <taxon>Leifsonia</taxon>
    </lineage>
</organism>
<dbReference type="NCBIfam" id="TIGR03696">
    <property type="entry name" value="Rhs_assc_core"/>
    <property type="match status" value="1"/>
</dbReference>
<keyword evidence="6" id="KW-1185">Reference proteome</keyword>
<dbReference type="Proteomes" id="UP001174210">
    <property type="component" value="Unassembled WGS sequence"/>
</dbReference>